<accession>A0A1C4FGL4</accession>
<evidence type="ECO:0000313" key="2">
    <source>
        <dbReference type="Proteomes" id="UP000195991"/>
    </source>
</evidence>
<protein>
    <submittedName>
        <fullName evidence="1">Uncharacterized protein</fullName>
    </submittedName>
</protein>
<sequence>MSEKKMQEFKVITAFRDKFSYVHYSVGELYKTDDQERVEFLQKEGFLEIEPVVDYKPVAPEIAHVGGGYYELPNGEKVKGKEAALKALEEIEPVGE</sequence>
<dbReference type="Proteomes" id="UP000195991">
    <property type="component" value="Unassembled WGS sequence"/>
</dbReference>
<proteinExistence type="predicted"/>
<name>A0A1C4FGL4_BACTU</name>
<dbReference type="RefSeq" id="WP_088008985.1">
    <property type="nucleotide sequence ID" value="NZ_FMBI01000037.1"/>
</dbReference>
<organism evidence="1 2">
    <name type="scientific">Bacillus thuringiensis</name>
    <dbReference type="NCBI Taxonomy" id="1428"/>
    <lineage>
        <taxon>Bacteria</taxon>
        <taxon>Bacillati</taxon>
        <taxon>Bacillota</taxon>
        <taxon>Bacilli</taxon>
        <taxon>Bacillales</taxon>
        <taxon>Bacillaceae</taxon>
        <taxon>Bacillus</taxon>
        <taxon>Bacillus cereus group</taxon>
    </lineage>
</organism>
<dbReference type="EMBL" id="FMBI01000037">
    <property type="protein sequence ID" value="SCC55060.1"/>
    <property type="molecule type" value="Genomic_DNA"/>
</dbReference>
<dbReference type="AlphaFoldDB" id="A0A1C4FGL4"/>
<gene>
    <name evidence="1" type="ORF">BTT61001_04312</name>
</gene>
<reference evidence="1 2" key="1">
    <citation type="submission" date="2016-08" db="EMBL/GenBank/DDBJ databases">
        <authorList>
            <person name="Seilhamer J.J."/>
        </authorList>
    </citation>
    <scope>NUCLEOTIDE SEQUENCE [LARGE SCALE GENOMIC DNA]</scope>
    <source>
        <strain evidence="1 2">IEBC_T61001</strain>
    </source>
</reference>
<evidence type="ECO:0000313" key="1">
    <source>
        <dbReference type="EMBL" id="SCC55060.1"/>
    </source>
</evidence>